<keyword evidence="8" id="KW-1185">Reference proteome</keyword>
<accession>A0AAW0QWT7</accession>
<dbReference type="InterPro" id="IPR029061">
    <property type="entry name" value="THDP-binding"/>
</dbReference>
<dbReference type="Gene3D" id="3.40.50.970">
    <property type="match status" value="1"/>
</dbReference>
<feature type="domain" description="Dehydrogenase E1 component" evidence="6">
    <location>
        <begin position="89"/>
        <end position="382"/>
    </location>
</feature>
<reference evidence="7 8" key="1">
    <citation type="submission" date="2023-01" db="EMBL/GenBank/DDBJ databases">
        <title>Analysis of 21 Apiospora genomes using comparative genomics revels a genus with tremendous synthesis potential of carbohydrate active enzymes and secondary metabolites.</title>
        <authorList>
            <person name="Sorensen T."/>
        </authorList>
    </citation>
    <scope>NUCLEOTIDE SEQUENCE [LARGE SCALE GENOMIC DNA]</scope>
    <source>
        <strain evidence="7 8">CBS 117206</strain>
    </source>
</reference>
<dbReference type="InterPro" id="IPR001017">
    <property type="entry name" value="DH_E1"/>
</dbReference>
<dbReference type="InterPro" id="IPR050642">
    <property type="entry name" value="PDH_E1_Alpha_Subunit"/>
</dbReference>
<dbReference type="CDD" id="cd02000">
    <property type="entry name" value="TPP_E1_PDC_ADC_BCADC"/>
    <property type="match status" value="1"/>
</dbReference>
<gene>
    <name evidence="7" type="ORF">PG999_006900</name>
</gene>
<keyword evidence="4 5" id="KW-0670">Pyruvate</keyword>
<sequence length="416" mass="46069">MFSRALRVPRAVPALRTRARAAAPTAPFVNAVRSVTTNAASATLEKGVPEDDDKPFQITLSDESFETYELDPPPYTLDVTKKELKKMYYDMVVTRQMEMAADRLYKEKKIRGFCHLSTGQEAVAVGIEAALNKEDDIITAYRCHGYAMMRGGSVRSIIGELLGRREGIAYGKGGSMHMFTKGFYGGNGIVGAQVPVGAGLAFAHKYTGRKNATVILYGDGASNQGQVFEAFNMAKLWKLPALFGCENNKYGMGTSAARSSALTDYYKRGQYMPGLKVNGMDVLAVKAAVKYGKDWAVAENGPMVLEYVTYRYGGHSMSDPGTTYRTREEIQRMRSNNDPIAGLKQKILDWNVVSEEELKGLDKEARKHVNEEVAIAEAMAPPETTPKILYEDIYVPGSEPDFIRGRVPEENYYFKN</sequence>
<dbReference type="FunFam" id="3.40.50.970:FF:000013">
    <property type="entry name" value="Pyruvate dehydrogenase E1 component subunit alpha"/>
    <property type="match status" value="1"/>
</dbReference>
<protein>
    <recommendedName>
        <fullName evidence="5">Pyruvate dehydrogenase E1 component subunit alpha</fullName>
        <ecNumber evidence="5">1.2.4.1</ecNumber>
    </recommendedName>
</protein>
<dbReference type="PANTHER" id="PTHR11516:SF60">
    <property type="entry name" value="PYRUVATE DEHYDROGENASE E1 COMPONENT SUBUNIT ALPHA"/>
    <property type="match status" value="1"/>
</dbReference>
<proteinExistence type="predicted"/>
<dbReference type="GO" id="GO:0004739">
    <property type="term" value="F:pyruvate dehydrogenase (acetyl-transferring) activity"/>
    <property type="evidence" value="ECO:0007669"/>
    <property type="project" value="UniProtKB-UniRule"/>
</dbReference>
<dbReference type="Pfam" id="PF00676">
    <property type="entry name" value="E1_dh"/>
    <property type="match status" value="1"/>
</dbReference>
<name>A0AAW0QWT7_9PEZI</name>
<comment type="cofactor">
    <cofactor evidence="1 5">
        <name>thiamine diphosphate</name>
        <dbReference type="ChEBI" id="CHEBI:58937"/>
    </cofactor>
</comment>
<evidence type="ECO:0000259" key="6">
    <source>
        <dbReference type="Pfam" id="PF00676"/>
    </source>
</evidence>
<evidence type="ECO:0000256" key="2">
    <source>
        <dbReference type="ARBA" id="ARBA00023002"/>
    </source>
</evidence>
<dbReference type="AlphaFoldDB" id="A0AAW0QWT7"/>
<dbReference type="EMBL" id="JAQQWP010000006">
    <property type="protein sequence ID" value="KAK8114831.1"/>
    <property type="molecule type" value="Genomic_DNA"/>
</dbReference>
<evidence type="ECO:0000256" key="1">
    <source>
        <dbReference type="ARBA" id="ARBA00001964"/>
    </source>
</evidence>
<keyword evidence="2 5" id="KW-0560">Oxidoreductase</keyword>
<evidence type="ECO:0000256" key="3">
    <source>
        <dbReference type="ARBA" id="ARBA00023052"/>
    </source>
</evidence>
<keyword evidence="3 5" id="KW-0786">Thiamine pyrophosphate</keyword>
<dbReference type="NCBIfam" id="TIGR03182">
    <property type="entry name" value="PDH_E1_alph_y"/>
    <property type="match status" value="1"/>
</dbReference>
<dbReference type="EC" id="1.2.4.1" evidence="5"/>
<evidence type="ECO:0000313" key="8">
    <source>
        <dbReference type="Proteomes" id="UP001392437"/>
    </source>
</evidence>
<comment type="catalytic activity">
    <reaction evidence="5">
        <text>N(6)-[(R)-lipoyl]-L-lysyl-[protein] + pyruvate + H(+) = N(6)-[(R)-S(8)-acetyldihydrolipoyl]-L-lysyl-[protein] + CO2</text>
        <dbReference type="Rhea" id="RHEA:19189"/>
        <dbReference type="Rhea" id="RHEA-COMP:10474"/>
        <dbReference type="Rhea" id="RHEA-COMP:10478"/>
        <dbReference type="ChEBI" id="CHEBI:15361"/>
        <dbReference type="ChEBI" id="CHEBI:15378"/>
        <dbReference type="ChEBI" id="CHEBI:16526"/>
        <dbReference type="ChEBI" id="CHEBI:83099"/>
        <dbReference type="ChEBI" id="CHEBI:83111"/>
        <dbReference type="EC" id="1.2.4.1"/>
    </reaction>
</comment>
<dbReference type="InterPro" id="IPR017597">
    <property type="entry name" value="Pyrv_DH_E1_asu_subgrp-y"/>
</dbReference>
<organism evidence="7 8">
    <name type="scientific">Apiospora kogelbergensis</name>
    <dbReference type="NCBI Taxonomy" id="1337665"/>
    <lineage>
        <taxon>Eukaryota</taxon>
        <taxon>Fungi</taxon>
        <taxon>Dikarya</taxon>
        <taxon>Ascomycota</taxon>
        <taxon>Pezizomycotina</taxon>
        <taxon>Sordariomycetes</taxon>
        <taxon>Xylariomycetidae</taxon>
        <taxon>Amphisphaeriales</taxon>
        <taxon>Apiosporaceae</taxon>
        <taxon>Apiospora</taxon>
    </lineage>
</organism>
<dbReference type="PANTHER" id="PTHR11516">
    <property type="entry name" value="PYRUVATE DEHYDROGENASE E1 COMPONENT, ALPHA SUBUNIT BACTERIAL AND ORGANELLAR"/>
    <property type="match status" value="1"/>
</dbReference>
<dbReference type="GO" id="GO:0006086">
    <property type="term" value="P:pyruvate decarboxylation to acetyl-CoA"/>
    <property type="evidence" value="ECO:0007669"/>
    <property type="project" value="InterPro"/>
</dbReference>
<comment type="function">
    <text evidence="5">The pyruvate dehydrogenase complex catalyzes the overall conversion of pyruvate to acetyl-CoA and CO(2).</text>
</comment>
<dbReference type="SUPFAM" id="SSF52518">
    <property type="entry name" value="Thiamin diphosphate-binding fold (THDP-binding)"/>
    <property type="match status" value="1"/>
</dbReference>
<dbReference type="Proteomes" id="UP001392437">
    <property type="component" value="Unassembled WGS sequence"/>
</dbReference>
<comment type="caution">
    <text evidence="7">The sequence shown here is derived from an EMBL/GenBank/DDBJ whole genome shotgun (WGS) entry which is preliminary data.</text>
</comment>
<evidence type="ECO:0000256" key="5">
    <source>
        <dbReference type="RuleBase" id="RU361139"/>
    </source>
</evidence>
<evidence type="ECO:0000313" key="7">
    <source>
        <dbReference type="EMBL" id="KAK8114831.1"/>
    </source>
</evidence>
<evidence type="ECO:0000256" key="4">
    <source>
        <dbReference type="ARBA" id="ARBA00023317"/>
    </source>
</evidence>